<dbReference type="PANTHER" id="PTHR43004">
    <property type="entry name" value="TRK SYSTEM POTASSIUM UPTAKE PROTEIN"/>
    <property type="match status" value="1"/>
</dbReference>
<evidence type="ECO:0000259" key="4">
    <source>
        <dbReference type="Pfam" id="PF01494"/>
    </source>
</evidence>
<dbReference type="PRINTS" id="PR00420">
    <property type="entry name" value="RNGMNOXGNASE"/>
</dbReference>
<dbReference type="Pfam" id="PF01494">
    <property type="entry name" value="FAD_binding_3"/>
    <property type="match status" value="1"/>
</dbReference>
<evidence type="ECO:0000313" key="6">
    <source>
        <dbReference type="Proteomes" id="UP000248544"/>
    </source>
</evidence>
<dbReference type="GO" id="GO:0071949">
    <property type="term" value="F:FAD binding"/>
    <property type="evidence" value="ECO:0007669"/>
    <property type="project" value="InterPro"/>
</dbReference>
<dbReference type="InterPro" id="IPR050641">
    <property type="entry name" value="RIFMO-like"/>
</dbReference>
<dbReference type="EMBL" id="POUA01000143">
    <property type="protein sequence ID" value="PZG43092.1"/>
    <property type="molecule type" value="Genomic_DNA"/>
</dbReference>
<dbReference type="Gene3D" id="3.30.70.2450">
    <property type="match status" value="1"/>
</dbReference>
<dbReference type="PANTHER" id="PTHR43004:SF19">
    <property type="entry name" value="BINDING MONOOXYGENASE, PUTATIVE (JCVI)-RELATED"/>
    <property type="match status" value="1"/>
</dbReference>
<dbReference type="Pfam" id="PF21274">
    <property type="entry name" value="Rng_hyd_C"/>
    <property type="match status" value="1"/>
</dbReference>
<comment type="cofactor">
    <cofactor evidence="1">
        <name>FAD</name>
        <dbReference type="ChEBI" id="CHEBI:57692"/>
    </cofactor>
</comment>
<protein>
    <submittedName>
        <fullName evidence="5">FAD-dependent oxidoreductase</fullName>
    </submittedName>
</protein>
<evidence type="ECO:0000256" key="1">
    <source>
        <dbReference type="ARBA" id="ARBA00001974"/>
    </source>
</evidence>
<gene>
    <name evidence="5" type="ORF">C1I98_18950</name>
</gene>
<organism evidence="5 6">
    <name type="scientific">Spongiactinospora gelatinilytica</name>
    <dbReference type="NCBI Taxonomy" id="2666298"/>
    <lineage>
        <taxon>Bacteria</taxon>
        <taxon>Bacillati</taxon>
        <taxon>Actinomycetota</taxon>
        <taxon>Actinomycetes</taxon>
        <taxon>Streptosporangiales</taxon>
        <taxon>Streptosporangiaceae</taxon>
        <taxon>Spongiactinospora</taxon>
    </lineage>
</organism>
<dbReference type="InterPro" id="IPR036188">
    <property type="entry name" value="FAD/NAD-bd_sf"/>
</dbReference>
<dbReference type="Proteomes" id="UP000248544">
    <property type="component" value="Unassembled WGS sequence"/>
</dbReference>
<dbReference type="SUPFAM" id="SSF51905">
    <property type="entry name" value="FAD/NAD(P)-binding domain"/>
    <property type="match status" value="1"/>
</dbReference>
<evidence type="ECO:0000256" key="2">
    <source>
        <dbReference type="ARBA" id="ARBA00022630"/>
    </source>
</evidence>
<name>A0A2W2G5B1_9ACTN</name>
<sequence>MDTDVVIVGAGPTGLLLACELRLAGVRPIVLERRPEPSGTPKANGLGGQIVRLLDHRGLLAPVREGSPYAGQVPTFPFAQIPLELSRLGDDLPLDVVLIQQPRLERVLADRAAALDTEIRRGHRMTALSQDGEAVTLTADGPDGTYRLRARYAVGCDGANSPVRGLAGIGFPGTTDPGVVLLGHFRATEATGDLYEAPDIEVPGYGRLRPGWNRTPRGRVTVTSLHPGVHVAAVRENAPPPGGYDDDAPVTFADVQAAMVRVLGGEVPLGEPIWLSRTTTQARVAERFVAGRVLLAGDAAHLFPAGGAALNVGMTDALNLGWKLAATLRGDAPEGLLASYATERGHAAERTMLQTRVQAELERLEEEAADAAIPRLLTELLTYERPLRHVAELMSGAGVRYAMTGVDPHQLAGRLVPELRLTMPTGEERLVAGLMWAARPVLLDLAGDADLRQVAGPWRDRVDVVTAGCARPPARAVLIRPDGYVAWAGDTPDGLAEALAAWFGTAGEPVTATPGPPARPAR</sequence>
<dbReference type="Gene3D" id="3.40.30.120">
    <property type="match status" value="1"/>
</dbReference>
<comment type="caution">
    <text evidence="5">The sequence shown here is derived from an EMBL/GenBank/DDBJ whole genome shotgun (WGS) entry which is preliminary data.</text>
</comment>
<dbReference type="InterPro" id="IPR002938">
    <property type="entry name" value="FAD-bd"/>
</dbReference>
<evidence type="ECO:0000313" key="5">
    <source>
        <dbReference type="EMBL" id="PZG43092.1"/>
    </source>
</evidence>
<dbReference type="GO" id="GO:0016709">
    <property type="term" value="F:oxidoreductase activity, acting on paired donors, with incorporation or reduction of molecular oxygen, NAD(P)H as one donor, and incorporation of one atom of oxygen"/>
    <property type="evidence" value="ECO:0007669"/>
    <property type="project" value="UniProtKB-ARBA"/>
</dbReference>
<proteinExistence type="predicted"/>
<feature type="domain" description="FAD-binding" evidence="4">
    <location>
        <begin position="2"/>
        <end position="352"/>
    </location>
</feature>
<keyword evidence="2" id="KW-0285">Flavoprotein</keyword>
<keyword evidence="3" id="KW-0274">FAD</keyword>
<dbReference type="RefSeq" id="WP_111168783.1">
    <property type="nucleotide sequence ID" value="NZ_POUA01000143.1"/>
</dbReference>
<dbReference type="AlphaFoldDB" id="A0A2W2G5B1"/>
<reference evidence="5 6" key="1">
    <citation type="submission" date="2018-01" db="EMBL/GenBank/DDBJ databases">
        <title>Draft genome sequence of Sphaerisporangium sp. 7K107.</title>
        <authorList>
            <person name="Sahin N."/>
            <person name="Saygin H."/>
            <person name="Ay H."/>
        </authorList>
    </citation>
    <scope>NUCLEOTIDE SEQUENCE [LARGE SCALE GENOMIC DNA]</scope>
    <source>
        <strain evidence="5 6">7K107</strain>
    </source>
</reference>
<evidence type="ECO:0000256" key="3">
    <source>
        <dbReference type="ARBA" id="ARBA00022827"/>
    </source>
</evidence>
<keyword evidence="6" id="KW-1185">Reference proteome</keyword>
<accession>A0A2W2G5B1</accession>
<dbReference type="Gene3D" id="3.50.50.60">
    <property type="entry name" value="FAD/NAD(P)-binding domain"/>
    <property type="match status" value="1"/>
</dbReference>